<sequence length="99" mass="11236">MVSEAKQGIAGQDSAVDAAAYRNRIETETPAQSQARREKYAEAHQLVRNCQRIRDEAIHFIEAQVETHNCGHINVIFQFRKSNNFAAKRPSDGKFSSCW</sequence>
<organism evidence="1 2">
    <name type="scientific">Araneus ventricosus</name>
    <name type="common">Orbweaver spider</name>
    <name type="synonym">Epeira ventricosa</name>
    <dbReference type="NCBI Taxonomy" id="182803"/>
    <lineage>
        <taxon>Eukaryota</taxon>
        <taxon>Metazoa</taxon>
        <taxon>Ecdysozoa</taxon>
        <taxon>Arthropoda</taxon>
        <taxon>Chelicerata</taxon>
        <taxon>Arachnida</taxon>
        <taxon>Araneae</taxon>
        <taxon>Araneomorphae</taxon>
        <taxon>Entelegynae</taxon>
        <taxon>Araneoidea</taxon>
        <taxon>Araneidae</taxon>
        <taxon>Araneus</taxon>
    </lineage>
</organism>
<reference evidence="1 2" key="1">
    <citation type="journal article" date="2019" name="Sci. Rep.">
        <title>Orb-weaving spider Araneus ventricosus genome elucidates the spidroin gene catalogue.</title>
        <authorList>
            <person name="Kono N."/>
            <person name="Nakamura H."/>
            <person name="Ohtoshi R."/>
            <person name="Moran D.A.P."/>
            <person name="Shinohara A."/>
            <person name="Yoshida Y."/>
            <person name="Fujiwara M."/>
            <person name="Mori M."/>
            <person name="Tomita M."/>
            <person name="Arakawa K."/>
        </authorList>
    </citation>
    <scope>NUCLEOTIDE SEQUENCE [LARGE SCALE GENOMIC DNA]</scope>
</reference>
<evidence type="ECO:0000313" key="1">
    <source>
        <dbReference type="EMBL" id="GBN21878.1"/>
    </source>
</evidence>
<protein>
    <submittedName>
        <fullName evidence="1">Uncharacterized protein</fullName>
    </submittedName>
</protein>
<dbReference type="Proteomes" id="UP000499080">
    <property type="component" value="Unassembled WGS sequence"/>
</dbReference>
<dbReference type="OrthoDB" id="6567905at2759"/>
<gene>
    <name evidence="1" type="ORF">AVEN_157154_1</name>
</gene>
<proteinExistence type="predicted"/>
<evidence type="ECO:0000313" key="2">
    <source>
        <dbReference type="Proteomes" id="UP000499080"/>
    </source>
</evidence>
<dbReference type="EMBL" id="BGPR01006788">
    <property type="protein sequence ID" value="GBN21878.1"/>
    <property type="molecule type" value="Genomic_DNA"/>
</dbReference>
<name>A0A4Y2M483_ARAVE</name>
<keyword evidence="2" id="KW-1185">Reference proteome</keyword>
<accession>A0A4Y2M483</accession>
<dbReference type="AlphaFoldDB" id="A0A4Y2M483"/>
<comment type="caution">
    <text evidence="1">The sequence shown here is derived from an EMBL/GenBank/DDBJ whole genome shotgun (WGS) entry which is preliminary data.</text>
</comment>